<dbReference type="PANTHER" id="PTHR35711">
    <property type="entry name" value="EXPRESSED PROTEIN"/>
    <property type="match status" value="1"/>
</dbReference>
<comment type="caution">
    <text evidence="2">The sequence shown here is derived from an EMBL/GenBank/DDBJ whole genome shotgun (WGS) entry which is preliminary data.</text>
</comment>
<feature type="region of interest" description="Disordered" evidence="1">
    <location>
        <begin position="567"/>
        <end position="597"/>
    </location>
</feature>
<feature type="compositionally biased region" description="Basic and acidic residues" evidence="1">
    <location>
        <begin position="722"/>
        <end position="734"/>
    </location>
</feature>
<evidence type="ECO:0000313" key="3">
    <source>
        <dbReference type="Proteomes" id="UP000285860"/>
    </source>
</evidence>
<dbReference type="VEuPathDB" id="FungiDB:FOC4_g10000051"/>
<feature type="region of interest" description="Disordered" evidence="1">
    <location>
        <begin position="182"/>
        <end position="240"/>
    </location>
</feature>
<dbReference type="VEuPathDB" id="FungiDB:FOMG_17373"/>
<dbReference type="VEuPathDB" id="FungiDB:FOC1_g10000534"/>
<dbReference type="VEuPathDB" id="FungiDB:FOC1_g10000535"/>
<feature type="compositionally biased region" description="Acidic residues" evidence="1">
    <location>
        <begin position="567"/>
        <end position="589"/>
    </location>
</feature>
<feature type="region of interest" description="Disordered" evidence="1">
    <location>
        <begin position="722"/>
        <end position="748"/>
    </location>
</feature>
<dbReference type="Proteomes" id="UP000285860">
    <property type="component" value="Unassembled WGS sequence"/>
</dbReference>
<dbReference type="AlphaFoldDB" id="A0A420PEB8"/>
<dbReference type="VEuPathDB" id="FungiDB:HZS61_009008"/>
<sequence>MKRPFESTQTDHVAATGTSETTPWLQHTRWAELFRNRSLEIIAATAKLPASQWSRRYLLGQWQGLYIWSSAETEAQLQVILRGLDLMFDRARATLDRTPYISRCWLNTYAKDAFWPHGFRVISSFKKYLAIWKRFICFVFRALQYPSRQRKEVYNLRLGSNEIKMMQHILYLVGQLQLGEDGNVSDSSDSEGDESYGQDWHDDCEIPSDIENSDTDQDFDTSTDEDEEAGRNQTSDSEGSDFFLPNGNWLRLSEALFQLSMMFWTYQDPAGNMSSSTIIHFTAVMGIRQQSLAFHSAHNSTSELAGLIWIGRLLFLEYALPVYSYSTLVYEWPRRDHYPSQPDRLDAIRKKYLIRGCYTPFGEIIELKAFAKSIVKREGIPGNLSWDPDGKSFMIGHDIKFKLSEFCATHCKVIKLVGERIDEMMLGLEVDIKTDEIQENLTCRKAGWSFIQDPKNKLADTWEQLADILRSSSFRGKPFIKGTDWQVDTCIAYLNAGIDLSKLTFAASHLSGGLPGRGYRDSHRSGVEDSRADRVPWLIHTGFPTHLRGLRDTEIISSYALPRSIDPLDDGICSEDDEDDDDHNDDDENKGDGTGRTATDLRRILAAAEGMLRDAYRLCSDKSPERKMTQQRAKRLSNFRGEDSKLSSIKADKFRSFKNESSLTSYFRIQKQLLAYYYRTVFRADGHFTRERDDQIVPRDTIEATSMQQQAMKNIISILRRQDKMARGKDGKNSDDDDDDDDHDHADNCNEGNGVVDGDCELKHAIRKFCIFLICQTVGSRPFRSAILSFCAMKSRKKSWTRQSDKEQRRLCTWHKPGNFNSNLSALTWTAQLILFDFICFQKQDDEDRIPDLLDQMCKKYFQQMTETPYGHILQWRLYLFVASSTELATHQARWSLDGETVDYMGKQLRMEQVSQLALSEFRQAHSLLYDELLFGMEDVAPIEAWRLNDDLDLEDYGASWMTDSRNREILAGTHDALLRQIEGRASLRRVFIRPDQRGLKKSGGSGGSGGRTCLCPKAMAIYEAHVQEFLRRMLTLIQILPGPPLRSPELLSITYINTGPRRRSVLIWEKLVMIHVRYHKSQERTGAEKDNIRFLPPAVGDLLLTYLAFVPPLRQVFLRQSKPRALLSPYCTNYHW</sequence>
<reference evidence="2 3" key="1">
    <citation type="journal article" date="2018" name="Sci. Rep.">
        <title>Characterisation of pathogen-specific regions and novel effector candidates in Fusarium oxysporum f. sp. cepae.</title>
        <authorList>
            <person name="Armitage A.D."/>
            <person name="Taylor A."/>
            <person name="Sobczyk M.K."/>
            <person name="Baxter L."/>
            <person name="Greenfield B.P."/>
            <person name="Bates H.J."/>
            <person name="Wilson F."/>
            <person name="Jackson A.C."/>
            <person name="Ott S."/>
            <person name="Harrison R.J."/>
            <person name="Clarkson J.P."/>
        </authorList>
    </citation>
    <scope>NUCLEOTIDE SEQUENCE [LARGE SCALE GENOMIC DNA]</scope>
    <source>
        <strain evidence="2 3">Fo_A28</strain>
    </source>
</reference>
<protein>
    <submittedName>
        <fullName evidence="2">Uncharacterized protein</fullName>
    </submittedName>
</protein>
<proteinExistence type="predicted"/>
<feature type="compositionally biased region" description="Acidic residues" evidence="1">
    <location>
        <begin position="205"/>
        <end position="228"/>
    </location>
</feature>
<evidence type="ECO:0000256" key="1">
    <source>
        <dbReference type="SAM" id="MobiDB-lite"/>
    </source>
</evidence>
<dbReference type="VEuPathDB" id="FungiDB:FOZG_18481"/>
<gene>
    <name evidence="2" type="ORF">BFJ68_g16362</name>
</gene>
<organism evidence="2 3">
    <name type="scientific">Fusarium oxysporum</name>
    <name type="common">Fusarium vascular wilt</name>
    <dbReference type="NCBI Taxonomy" id="5507"/>
    <lineage>
        <taxon>Eukaryota</taxon>
        <taxon>Fungi</taxon>
        <taxon>Dikarya</taxon>
        <taxon>Ascomycota</taxon>
        <taxon>Pezizomycotina</taxon>
        <taxon>Sordariomycetes</taxon>
        <taxon>Hypocreomycetidae</taxon>
        <taxon>Hypocreales</taxon>
        <taxon>Nectriaceae</taxon>
        <taxon>Fusarium</taxon>
        <taxon>Fusarium oxysporum species complex</taxon>
    </lineage>
</organism>
<dbReference type="VEuPathDB" id="FungiDB:FOZG_17932"/>
<dbReference type="VEuPathDB" id="FungiDB:FOXG_22421"/>
<dbReference type="PANTHER" id="PTHR35711:SF1">
    <property type="entry name" value="ECTODERMAL, ISOFORM F"/>
    <property type="match status" value="1"/>
</dbReference>
<dbReference type="VEuPathDB" id="FungiDB:FOMG_19489"/>
<evidence type="ECO:0000313" key="2">
    <source>
        <dbReference type="EMBL" id="RKK90832.1"/>
    </source>
</evidence>
<name>A0A420PEB8_FUSOX</name>
<dbReference type="VEuPathDB" id="FungiDB:FOC4_g10000050"/>
<dbReference type="VEuPathDB" id="FungiDB:HZS61_007786"/>
<dbReference type="EMBL" id="MRCY01000255">
    <property type="protein sequence ID" value="RKK90832.1"/>
    <property type="molecule type" value="Genomic_DNA"/>
</dbReference>
<dbReference type="VEuPathDB" id="FungiDB:FOXG_04692"/>
<accession>A0A420PEB8</accession>